<dbReference type="AlphaFoldDB" id="A0A2P2NTW4"/>
<evidence type="ECO:0000313" key="2">
    <source>
        <dbReference type="EMBL" id="MBX45942.1"/>
    </source>
</evidence>
<dbReference type="EMBL" id="GGEC01065458">
    <property type="protein sequence ID" value="MBX45942.1"/>
    <property type="molecule type" value="Transcribed_RNA"/>
</dbReference>
<reference evidence="2" key="1">
    <citation type="submission" date="2018-02" db="EMBL/GenBank/DDBJ databases">
        <title>Rhizophora mucronata_Transcriptome.</title>
        <authorList>
            <person name="Meera S.P."/>
            <person name="Sreeshan A."/>
            <person name="Augustine A."/>
        </authorList>
    </citation>
    <scope>NUCLEOTIDE SEQUENCE</scope>
    <source>
        <tissue evidence="2">Leaf</tissue>
    </source>
</reference>
<feature type="compositionally biased region" description="Basic and acidic residues" evidence="1">
    <location>
        <begin position="1"/>
        <end position="14"/>
    </location>
</feature>
<name>A0A2P2NTW4_RHIMU</name>
<proteinExistence type="predicted"/>
<sequence length="34" mass="3843">MSQSPRARETDKTPLRYPSSIYPPNSSTRLFSDG</sequence>
<accession>A0A2P2NTW4</accession>
<organism evidence="2">
    <name type="scientific">Rhizophora mucronata</name>
    <name type="common">Asiatic mangrove</name>
    <dbReference type="NCBI Taxonomy" id="61149"/>
    <lineage>
        <taxon>Eukaryota</taxon>
        <taxon>Viridiplantae</taxon>
        <taxon>Streptophyta</taxon>
        <taxon>Embryophyta</taxon>
        <taxon>Tracheophyta</taxon>
        <taxon>Spermatophyta</taxon>
        <taxon>Magnoliopsida</taxon>
        <taxon>eudicotyledons</taxon>
        <taxon>Gunneridae</taxon>
        <taxon>Pentapetalae</taxon>
        <taxon>rosids</taxon>
        <taxon>fabids</taxon>
        <taxon>Malpighiales</taxon>
        <taxon>Rhizophoraceae</taxon>
        <taxon>Rhizophora</taxon>
    </lineage>
</organism>
<feature type="region of interest" description="Disordered" evidence="1">
    <location>
        <begin position="1"/>
        <end position="34"/>
    </location>
</feature>
<protein>
    <submittedName>
        <fullName evidence="2">Uncharacterized protein</fullName>
    </submittedName>
</protein>
<evidence type="ECO:0000256" key="1">
    <source>
        <dbReference type="SAM" id="MobiDB-lite"/>
    </source>
</evidence>
<feature type="compositionally biased region" description="Polar residues" evidence="1">
    <location>
        <begin position="22"/>
        <end position="34"/>
    </location>
</feature>